<reference evidence="3 4" key="1">
    <citation type="submission" date="2019-08" db="EMBL/GenBank/DDBJ databases">
        <title>Massilia golmudensis sp. nov., isolated from sand in the Qinghai-Tibetan Plateau.</title>
        <authorList>
            <person name="Zhang B."/>
        </authorList>
    </citation>
    <scope>NUCLEOTIDE SEQUENCE [LARGE SCALE GENOMIC DNA]</scope>
    <source>
        <strain evidence="3 4">GEM5</strain>
    </source>
</reference>
<dbReference type="InterPro" id="IPR024930">
    <property type="entry name" value="Skp_dom_sf"/>
</dbReference>
<evidence type="ECO:0000256" key="1">
    <source>
        <dbReference type="ARBA" id="ARBA00009091"/>
    </source>
</evidence>
<dbReference type="AlphaFoldDB" id="A0A5C7G2E6"/>
<keyword evidence="4" id="KW-1185">Reference proteome</keyword>
<organism evidence="3 4">
    <name type="scientific">Massilia arenae</name>
    <dbReference type="NCBI Taxonomy" id="2603288"/>
    <lineage>
        <taxon>Bacteria</taxon>
        <taxon>Pseudomonadati</taxon>
        <taxon>Pseudomonadota</taxon>
        <taxon>Betaproteobacteria</taxon>
        <taxon>Burkholderiales</taxon>
        <taxon>Oxalobacteraceae</taxon>
        <taxon>Telluria group</taxon>
        <taxon>Massilia</taxon>
    </lineage>
</organism>
<comment type="caution">
    <text evidence="3">The sequence shown here is derived from an EMBL/GenBank/DDBJ whole genome shotgun (WGS) entry which is preliminary data.</text>
</comment>
<name>A0A5C7G2E6_9BURK</name>
<dbReference type="Gene3D" id="3.30.910.20">
    <property type="entry name" value="Skp domain"/>
    <property type="match status" value="1"/>
</dbReference>
<dbReference type="GO" id="GO:0051082">
    <property type="term" value="F:unfolded protein binding"/>
    <property type="evidence" value="ECO:0007669"/>
    <property type="project" value="InterPro"/>
</dbReference>
<proteinExistence type="inferred from homology"/>
<evidence type="ECO:0000313" key="3">
    <source>
        <dbReference type="EMBL" id="TXF98570.1"/>
    </source>
</evidence>
<dbReference type="InterPro" id="IPR005632">
    <property type="entry name" value="Chaperone_Skp"/>
</dbReference>
<comment type="similarity">
    <text evidence="1">Belongs to the Skp family.</text>
</comment>
<dbReference type="EMBL" id="VPFD01000017">
    <property type="protein sequence ID" value="TXF98570.1"/>
    <property type="molecule type" value="Genomic_DNA"/>
</dbReference>
<dbReference type="GO" id="GO:0005829">
    <property type="term" value="C:cytosol"/>
    <property type="evidence" value="ECO:0007669"/>
    <property type="project" value="TreeGrafter"/>
</dbReference>
<dbReference type="SUPFAM" id="SSF111384">
    <property type="entry name" value="OmpH-like"/>
    <property type="match status" value="1"/>
</dbReference>
<dbReference type="Pfam" id="PF03938">
    <property type="entry name" value="OmpH"/>
    <property type="match status" value="1"/>
</dbReference>
<keyword evidence="2" id="KW-0732">Signal</keyword>
<dbReference type="Proteomes" id="UP000321413">
    <property type="component" value="Unassembled WGS sequence"/>
</dbReference>
<protein>
    <submittedName>
        <fullName evidence="3">OmpH family outer membrane protein</fullName>
    </submittedName>
</protein>
<evidence type="ECO:0000313" key="4">
    <source>
        <dbReference type="Proteomes" id="UP000321413"/>
    </source>
</evidence>
<evidence type="ECO:0000256" key="2">
    <source>
        <dbReference type="ARBA" id="ARBA00022729"/>
    </source>
</evidence>
<accession>A0A5C7G2E6</accession>
<gene>
    <name evidence="3" type="ORF">FVD38_16710</name>
</gene>
<dbReference type="PANTHER" id="PTHR35089">
    <property type="entry name" value="CHAPERONE PROTEIN SKP"/>
    <property type="match status" value="1"/>
</dbReference>
<dbReference type="GO" id="GO:0050821">
    <property type="term" value="P:protein stabilization"/>
    <property type="evidence" value="ECO:0007669"/>
    <property type="project" value="TreeGrafter"/>
</dbReference>
<dbReference type="RefSeq" id="WP_147935856.1">
    <property type="nucleotide sequence ID" value="NZ_VPFD01000017.1"/>
</dbReference>
<dbReference type="PANTHER" id="PTHR35089:SF1">
    <property type="entry name" value="CHAPERONE PROTEIN SKP"/>
    <property type="match status" value="1"/>
</dbReference>
<sequence>MLKNLIDSLPGGRKSTVRPALGASLVLAAVVGVSIAPLAQAQATISRIGFVYTERLMTDSKMAKAADAKLTAEFSKRQKAVEEMVGKYKQTSEKFDAEAAGLNELDRTRRARELYNMQKDVERMQREFQEDLQQRKNEERAAIAQKAYKLVEQVAEQEKLDAVLVEAAWVSPRVDITDKILKLLDK</sequence>
<dbReference type="SMART" id="SM00935">
    <property type="entry name" value="OmpH"/>
    <property type="match status" value="1"/>
</dbReference>